<dbReference type="AlphaFoldDB" id="A0ABD3SBG2"/>
<dbReference type="Proteomes" id="UP001530377">
    <property type="component" value="Unassembled WGS sequence"/>
</dbReference>
<gene>
    <name evidence="1" type="ORF">ACHAXA_003250</name>
</gene>
<organism evidence="1 2">
    <name type="scientific">Cyclostephanos tholiformis</name>
    <dbReference type="NCBI Taxonomy" id="382380"/>
    <lineage>
        <taxon>Eukaryota</taxon>
        <taxon>Sar</taxon>
        <taxon>Stramenopiles</taxon>
        <taxon>Ochrophyta</taxon>
        <taxon>Bacillariophyta</taxon>
        <taxon>Coscinodiscophyceae</taxon>
        <taxon>Thalassiosirophycidae</taxon>
        <taxon>Stephanodiscales</taxon>
        <taxon>Stephanodiscaceae</taxon>
        <taxon>Cyclostephanos</taxon>
    </lineage>
</organism>
<evidence type="ECO:0000313" key="1">
    <source>
        <dbReference type="EMBL" id="KAL3821692.1"/>
    </source>
</evidence>
<keyword evidence="2" id="KW-1185">Reference proteome</keyword>
<name>A0ABD3SBG2_9STRA</name>
<reference evidence="1 2" key="1">
    <citation type="submission" date="2024-10" db="EMBL/GenBank/DDBJ databases">
        <title>Updated reference genomes for cyclostephanoid diatoms.</title>
        <authorList>
            <person name="Roberts W.R."/>
            <person name="Alverson A.J."/>
        </authorList>
    </citation>
    <scope>NUCLEOTIDE SEQUENCE [LARGE SCALE GENOMIC DNA]</scope>
    <source>
        <strain evidence="1 2">AJA228-03</strain>
    </source>
</reference>
<proteinExistence type="predicted"/>
<sequence>MISSSISRCPPSPKTNCIPLIGEHSLISCIYKSEIFSGGGPPSIRSTVINFTSKQTLTNITNTNIALAPLAMQKAFISARSASLIASGSLECATCGGEASNVCSSVSSCRETNRSANAVEQYHVLHFSERLFCSCSDNRCISEARKMRNASARKEGQGFGMKLSCRCAISPIHVVCSGDIGRTEKVFDIFFRSKMRAKMFL</sequence>
<protein>
    <submittedName>
        <fullName evidence="1">Uncharacterized protein</fullName>
    </submittedName>
</protein>
<accession>A0ABD3SBG2</accession>
<dbReference type="EMBL" id="JALLPB020000087">
    <property type="protein sequence ID" value="KAL3821692.1"/>
    <property type="molecule type" value="Genomic_DNA"/>
</dbReference>
<comment type="caution">
    <text evidence="1">The sequence shown here is derived from an EMBL/GenBank/DDBJ whole genome shotgun (WGS) entry which is preliminary data.</text>
</comment>
<evidence type="ECO:0000313" key="2">
    <source>
        <dbReference type="Proteomes" id="UP001530377"/>
    </source>
</evidence>